<name>A0ABS3V483_9ACTN</name>
<dbReference type="RefSeq" id="WP_208566080.1">
    <property type="nucleotide sequence ID" value="NZ_JAGFWR010000002.1"/>
</dbReference>
<dbReference type="EMBL" id="JAGFWR010000002">
    <property type="protein sequence ID" value="MBO4160410.1"/>
    <property type="molecule type" value="Genomic_DNA"/>
</dbReference>
<sequence length="238" mass="24768">MTGGPPLTEVALVDAWDSALGRPAPVRGLLLLGRADADRLPVGEVTALLLAAAGDWTGGRVAATVDCRACPEHLEVALSVADLLAAAPDRTDADRAAGPFTLTWRGHLLSLRLPTTADLAGAARAGDAAAAERWLFDACLLDATPPLADPSAALPAVSEAMAERDPLGVVAVTLTCPGCGGSTEALLDVPAWAWQAADTRVRRLLDEVHRLARAYGWSEAQVLGLGPHRRAAYLERVP</sequence>
<gene>
    <name evidence="1" type="ORF">JQN83_06230</name>
</gene>
<accession>A0ABS3V483</accession>
<comment type="caution">
    <text evidence="1">The sequence shown here is derived from an EMBL/GenBank/DDBJ whole genome shotgun (WGS) entry which is preliminary data.</text>
</comment>
<reference evidence="1 2" key="1">
    <citation type="submission" date="2021-03" db="EMBL/GenBank/DDBJ databases">
        <authorList>
            <person name="Lee D.-H."/>
        </authorList>
    </citation>
    <scope>NUCLEOTIDE SEQUENCE [LARGE SCALE GENOMIC DNA]</scope>
    <source>
        <strain evidence="1 2">MMS20-R2-23</strain>
    </source>
</reference>
<keyword evidence="2" id="KW-1185">Reference proteome</keyword>
<evidence type="ECO:0000313" key="2">
    <source>
        <dbReference type="Proteomes" id="UP000671399"/>
    </source>
</evidence>
<evidence type="ECO:0000313" key="1">
    <source>
        <dbReference type="EMBL" id="MBO4160410.1"/>
    </source>
</evidence>
<organism evidence="1 2">
    <name type="scientific">Micromonospora antibiotica</name>
    <dbReference type="NCBI Taxonomy" id="2807623"/>
    <lineage>
        <taxon>Bacteria</taxon>
        <taxon>Bacillati</taxon>
        <taxon>Actinomycetota</taxon>
        <taxon>Actinomycetes</taxon>
        <taxon>Micromonosporales</taxon>
        <taxon>Micromonosporaceae</taxon>
        <taxon>Micromonospora</taxon>
    </lineage>
</organism>
<dbReference type="Proteomes" id="UP000671399">
    <property type="component" value="Unassembled WGS sequence"/>
</dbReference>
<proteinExistence type="predicted"/>
<protein>
    <submittedName>
        <fullName evidence="1">Uncharacterized protein</fullName>
    </submittedName>
</protein>